<accession>A0AAD7PQZ0</accession>
<dbReference type="InterPro" id="IPR040618">
    <property type="entry name" value="Pre-Nudix"/>
</dbReference>
<evidence type="ECO:0000256" key="3">
    <source>
        <dbReference type="ARBA" id="ARBA00022801"/>
    </source>
</evidence>
<reference evidence="5" key="1">
    <citation type="journal article" date="2023" name="Science">
        <title>Elucidation of the pathway for biosynthesis of saponin adjuvants from the soapbark tree.</title>
        <authorList>
            <person name="Reed J."/>
            <person name="Orme A."/>
            <person name="El-Demerdash A."/>
            <person name="Owen C."/>
            <person name="Martin L.B.B."/>
            <person name="Misra R.C."/>
            <person name="Kikuchi S."/>
            <person name="Rejzek M."/>
            <person name="Martin A.C."/>
            <person name="Harkess A."/>
            <person name="Leebens-Mack J."/>
            <person name="Louveau T."/>
            <person name="Stephenson M.J."/>
            <person name="Osbourn A."/>
        </authorList>
    </citation>
    <scope>NUCLEOTIDE SEQUENCE</scope>
    <source>
        <strain evidence="5">S10</strain>
    </source>
</reference>
<proteinExistence type="inferred from homology"/>
<keyword evidence="2" id="KW-0479">Metal-binding</keyword>
<dbReference type="Gene3D" id="3.40.630.30">
    <property type="match status" value="1"/>
</dbReference>
<dbReference type="Pfam" id="PF18290">
    <property type="entry name" value="Nudix_hydro"/>
    <property type="match status" value="1"/>
</dbReference>
<dbReference type="AlphaFoldDB" id="A0AAD7PQZ0"/>
<evidence type="ECO:0000313" key="5">
    <source>
        <dbReference type="EMBL" id="KAJ7963615.1"/>
    </source>
</evidence>
<dbReference type="GO" id="GO:0047631">
    <property type="term" value="F:ADP-ribose diphosphatase activity"/>
    <property type="evidence" value="ECO:0007669"/>
    <property type="project" value="TreeGrafter"/>
</dbReference>
<name>A0AAD7PQZ0_QUISA</name>
<gene>
    <name evidence="5" type="ORF">O6P43_013545</name>
</gene>
<evidence type="ECO:0000259" key="4">
    <source>
        <dbReference type="PROSITE" id="PS51462"/>
    </source>
</evidence>
<dbReference type="FunFam" id="3.90.79.10:FF:000015">
    <property type="entry name" value="Nudix hydrolase 8"/>
    <property type="match status" value="1"/>
</dbReference>
<dbReference type="KEGG" id="qsa:O6P43_013545"/>
<dbReference type="InterPro" id="IPR020084">
    <property type="entry name" value="NUDIX_hydrolase_CS"/>
</dbReference>
<dbReference type="FunFam" id="3.40.630.30:FF:000016">
    <property type="entry name" value="nudix hydrolase 2"/>
    <property type="match status" value="1"/>
</dbReference>
<organism evidence="5 6">
    <name type="scientific">Quillaja saponaria</name>
    <name type="common">Soap bark tree</name>
    <dbReference type="NCBI Taxonomy" id="32244"/>
    <lineage>
        <taxon>Eukaryota</taxon>
        <taxon>Viridiplantae</taxon>
        <taxon>Streptophyta</taxon>
        <taxon>Embryophyta</taxon>
        <taxon>Tracheophyta</taxon>
        <taxon>Spermatophyta</taxon>
        <taxon>Magnoliopsida</taxon>
        <taxon>eudicotyledons</taxon>
        <taxon>Gunneridae</taxon>
        <taxon>Pentapetalae</taxon>
        <taxon>rosids</taxon>
        <taxon>fabids</taxon>
        <taxon>Fabales</taxon>
        <taxon>Quillajaceae</taxon>
        <taxon>Quillaja</taxon>
    </lineage>
</organism>
<evidence type="ECO:0000256" key="1">
    <source>
        <dbReference type="ARBA" id="ARBA00005582"/>
    </source>
</evidence>
<dbReference type="CDD" id="cd04670">
    <property type="entry name" value="NUDIX_ASFGF2_Nudt6"/>
    <property type="match status" value="1"/>
</dbReference>
<dbReference type="PRINTS" id="PR01356">
    <property type="entry name" value="GFGPROTEIN"/>
</dbReference>
<protein>
    <submittedName>
        <fullName evidence="5">Nudix family hydrolase</fullName>
    </submittedName>
</protein>
<comment type="similarity">
    <text evidence="1">Belongs to the Nudix hydrolase family.</text>
</comment>
<feature type="domain" description="Nudix hydrolase" evidence="4">
    <location>
        <begin position="115"/>
        <end position="247"/>
    </location>
</feature>
<sequence>MSVSASLSSLMDHLCENGVDCVEMLPAINDAHGGVIVDMKEPMDPKLFATLLRASISKWKEQGKKGLWIKLPIALVNLVETAVKEGFCYHHAEPNYLMLVQWISETASTIPLNASHRVGIGAIVLNNKKEVLVVQEKSGRFQGLGVWKIPTGVVDAGEELFMTAIREVKEETGIDTEFVEVLAFRQAHKLFFGKSDLCFLCILHPLSFDIKKQDLEIEAVQWMPFEEYAAQPFIEKHEPYKYITEICLAVQRGYAGFSPRPLTSFFDEQMSYIYVNSRDLDNSISFPDQS</sequence>
<dbReference type="EMBL" id="JARAOO010000006">
    <property type="protein sequence ID" value="KAJ7963615.1"/>
    <property type="molecule type" value="Genomic_DNA"/>
</dbReference>
<dbReference type="PROSITE" id="PS00893">
    <property type="entry name" value="NUDIX_BOX"/>
    <property type="match status" value="1"/>
</dbReference>
<dbReference type="SUPFAM" id="SSF55811">
    <property type="entry name" value="Nudix"/>
    <property type="match status" value="1"/>
</dbReference>
<dbReference type="GO" id="GO:0046872">
    <property type="term" value="F:metal ion binding"/>
    <property type="evidence" value="ECO:0007669"/>
    <property type="project" value="UniProtKB-KW"/>
</dbReference>
<dbReference type="PANTHER" id="PTHR13994">
    <property type="entry name" value="NUDIX HYDROLASE RELATED"/>
    <property type="match status" value="1"/>
</dbReference>
<dbReference type="GO" id="GO:0035529">
    <property type="term" value="F:NADH pyrophosphatase activity"/>
    <property type="evidence" value="ECO:0007669"/>
    <property type="project" value="TreeGrafter"/>
</dbReference>
<dbReference type="InterPro" id="IPR003293">
    <property type="entry name" value="Nudix_hydrolase6-like"/>
</dbReference>
<dbReference type="Pfam" id="PF00293">
    <property type="entry name" value="NUDIX"/>
    <property type="match status" value="1"/>
</dbReference>
<dbReference type="InterPro" id="IPR015797">
    <property type="entry name" value="NUDIX_hydrolase-like_dom_sf"/>
</dbReference>
<dbReference type="PROSITE" id="PS51462">
    <property type="entry name" value="NUDIX"/>
    <property type="match status" value="1"/>
</dbReference>
<dbReference type="Gene3D" id="3.90.79.10">
    <property type="entry name" value="Nucleoside Triphosphate Pyrophosphohydrolase"/>
    <property type="match status" value="1"/>
</dbReference>
<comment type="caution">
    <text evidence="5">The sequence shown here is derived from an EMBL/GenBank/DDBJ whole genome shotgun (WGS) entry which is preliminary data.</text>
</comment>
<keyword evidence="3 5" id="KW-0378">Hydrolase</keyword>
<dbReference type="InterPro" id="IPR000086">
    <property type="entry name" value="NUDIX_hydrolase_dom"/>
</dbReference>
<evidence type="ECO:0000256" key="2">
    <source>
        <dbReference type="ARBA" id="ARBA00022723"/>
    </source>
</evidence>
<dbReference type="PANTHER" id="PTHR13994:SF30">
    <property type="entry name" value="NUDIX HYDROLASE 10"/>
    <property type="match status" value="1"/>
</dbReference>
<evidence type="ECO:0000313" key="6">
    <source>
        <dbReference type="Proteomes" id="UP001163823"/>
    </source>
</evidence>
<dbReference type="Proteomes" id="UP001163823">
    <property type="component" value="Chromosome 6"/>
</dbReference>
<dbReference type="GO" id="GO:0051287">
    <property type="term" value="F:NAD binding"/>
    <property type="evidence" value="ECO:0007669"/>
    <property type="project" value="TreeGrafter"/>
</dbReference>
<keyword evidence="6" id="KW-1185">Reference proteome</keyword>